<dbReference type="InterPro" id="IPR012944">
    <property type="entry name" value="SusD_RagB_dom"/>
</dbReference>
<dbReference type="InterPro" id="IPR011990">
    <property type="entry name" value="TPR-like_helical_dom_sf"/>
</dbReference>
<protein>
    <submittedName>
        <fullName evidence="8">RagB/SusD family nutrient uptake outer membrane protein</fullName>
    </submittedName>
</protein>
<dbReference type="SUPFAM" id="SSF48452">
    <property type="entry name" value="TPR-like"/>
    <property type="match status" value="1"/>
</dbReference>
<dbReference type="EMBL" id="JAGTAR010000002">
    <property type="protein sequence ID" value="MBR8534279.1"/>
    <property type="molecule type" value="Genomic_DNA"/>
</dbReference>
<feature type="domain" description="RagB/SusD" evidence="6">
    <location>
        <begin position="332"/>
        <end position="436"/>
    </location>
</feature>
<keyword evidence="3" id="KW-0732">Signal</keyword>
<evidence type="ECO:0000259" key="7">
    <source>
        <dbReference type="Pfam" id="PF14322"/>
    </source>
</evidence>
<evidence type="ECO:0000256" key="5">
    <source>
        <dbReference type="ARBA" id="ARBA00023237"/>
    </source>
</evidence>
<evidence type="ECO:0000256" key="2">
    <source>
        <dbReference type="ARBA" id="ARBA00006275"/>
    </source>
</evidence>
<evidence type="ECO:0000256" key="3">
    <source>
        <dbReference type="ARBA" id="ARBA00022729"/>
    </source>
</evidence>
<evidence type="ECO:0000313" key="9">
    <source>
        <dbReference type="Proteomes" id="UP000679220"/>
    </source>
</evidence>
<comment type="caution">
    <text evidence="8">The sequence shown here is derived from an EMBL/GenBank/DDBJ whole genome shotgun (WGS) entry which is preliminary data.</text>
</comment>
<dbReference type="GO" id="GO:0009279">
    <property type="term" value="C:cell outer membrane"/>
    <property type="evidence" value="ECO:0007669"/>
    <property type="project" value="UniProtKB-SubCell"/>
</dbReference>
<dbReference type="Pfam" id="PF07980">
    <property type="entry name" value="SusD_RagB"/>
    <property type="match status" value="1"/>
</dbReference>
<keyword evidence="9" id="KW-1185">Reference proteome</keyword>
<dbReference type="PROSITE" id="PS51257">
    <property type="entry name" value="PROKAR_LIPOPROTEIN"/>
    <property type="match status" value="1"/>
</dbReference>
<proteinExistence type="inferred from homology"/>
<evidence type="ECO:0000256" key="4">
    <source>
        <dbReference type="ARBA" id="ARBA00023136"/>
    </source>
</evidence>
<feature type="domain" description="SusD-like N-terminal" evidence="7">
    <location>
        <begin position="21"/>
        <end position="238"/>
    </location>
</feature>
<dbReference type="AlphaFoldDB" id="A0A941F0G5"/>
<accession>A0A941F0G5</accession>
<organism evidence="8 9">
    <name type="scientific">Carboxylicivirga sediminis</name>
    <dbReference type="NCBI Taxonomy" id="2006564"/>
    <lineage>
        <taxon>Bacteria</taxon>
        <taxon>Pseudomonadati</taxon>
        <taxon>Bacteroidota</taxon>
        <taxon>Bacteroidia</taxon>
        <taxon>Marinilabiliales</taxon>
        <taxon>Marinilabiliaceae</taxon>
        <taxon>Carboxylicivirga</taxon>
    </lineage>
</organism>
<dbReference type="Pfam" id="PF14322">
    <property type="entry name" value="SusD-like_3"/>
    <property type="match status" value="1"/>
</dbReference>
<dbReference type="InterPro" id="IPR033985">
    <property type="entry name" value="SusD-like_N"/>
</dbReference>
<keyword evidence="4" id="KW-0472">Membrane</keyword>
<dbReference type="Gene3D" id="1.25.40.390">
    <property type="match status" value="1"/>
</dbReference>
<comment type="similarity">
    <text evidence="2">Belongs to the SusD family.</text>
</comment>
<comment type="subcellular location">
    <subcellularLocation>
        <location evidence="1">Cell outer membrane</location>
    </subcellularLocation>
</comment>
<dbReference type="RefSeq" id="WP_212188189.1">
    <property type="nucleotide sequence ID" value="NZ_JAGTAR010000002.1"/>
</dbReference>
<keyword evidence="5" id="KW-0998">Cell outer membrane</keyword>
<reference evidence="8" key="2">
    <citation type="submission" date="2021-04" db="EMBL/GenBank/DDBJ databases">
        <authorList>
            <person name="Zhang T."/>
            <person name="Zhang Y."/>
            <person name="Lu D."/>
            <person name="Zuo D."/>
            <person name="Du Z."/>
        </authorList>
    </citation>
    <scope>NUCLEOTIDE SEQUENCE</scope>
    <source>
        <strain evidence="8">JR1</strain>
    </source>
</reference>
<reference evidence="8" key="1">
    <citation type="journal article" date="2018" name="Int. J. Syst. Evol. Microbiol.">
        <title>Carboxylicivirga sediminis sp. nov., isolated from coastal sediment.</title>
        <authorList>
            <person name="Wang F.Q."/>
            <person name="Ren L.H."/>
            <person name="Zou R.J."/>
            <person name="Sun Y.Z."/>
            <person name="Liu X.J."/>
            <person name="Jiang F."/>
            <person name="Liu L.J."/>
        </authorList>
    </citation>
    <scope>NUCLEOTIDE SEQUENCE</scope>
    <source>
        <strain evidence="8">JR1</strain>
    </source>
</reference>
<evidence type="ECO:0000259" key="6">
    <source>
        <dbReference type="Pfam" id="PF07980"/>
    </source>
</evidence>
<sequence>MKKYTLIVITILGISLGSCQDWLDVQPISEVSQDNLFETEDGYMDALNGIYLMMSENAVYGKNLTAGFVDVMAQNYFIFSDHQYIDLAYHNYETEFIQNEISSIWSKAYNIIANCNTLIEHIETADDLIFTGDTKSYIYGEAVAIRALVHFDMLRLFNLPYLSDSNFKGIPYVTEFKKDVTAQLSTDATMGLIIDDLETAYHLLEVDEIKTEGERGNIHRENRLNAYAVAALLARVHLYSKDYANAEKYASEVIDSERFAFVNGDEILLYNDYTYYNEHIFGLYTLRMSNLYSNYFNIGDLEDSDDLMASFRMADWYDGTDVRFKYWFEKKGIVSGTVTMINKYKRPSSANEEHLYKDPSIPIIRLPEMYLILAEAQAEYDLGLAITTLNMLKTVREASPLDENADFSQFQKALQSEYEKEFYSEGQLFYYYKRMNMGTIVAADGTNMPMNDAKYTLPLPANEIQFGGR</sequence>
<evidence type="ECO:0000313" key="8">
    <source>
        <dbReference type="EMBL" id="MBR8534279.1"/>
    </source>
</evidence>
<name>A0A941F0G5_9BACT</name>
<dbReference type="Proteomes" id="UP000679220">
    <property type="component" value="Unassembled WGS sequence"/>
</dbReference>
<gene>
    <name evidence="8" type="ORF">KDU71_01820</name>
</gene>
<evidence type="ECO:0000256" key="1">
    <source>
        <dbReference type="ARBA" id="ARBA00004442"/>
    </source>
</evidence>